<keyword evidence="2" id="KW-1185">Reference proteome</keyword>
<accession>A0ABQ1PGP9</accession>
<dbReference type="EMBL" id="BMJI01000018">
    <property type="protein sequence ID" value="GGC96858.1"/>
    <property type="molecule type" value="Genomic_DNA"/>
</dbReference>
<name>A0ABQ1PGP9_9MICC</name>
<proteinExistence type="predicted"/>
<comment type="caution">
    <text evidence="1">The sequence shown here is derived from an EMBL/GenBank/DDBJ whole genome shotgun (WGS) entry which is preliminary data.</text>
</comment>
<reference evidence="2" key="1">
    <citation type="journal article" date="2019" name="Int. J. Syst. Evol. Microbiol.">
        <title>The Global Catalogue of Microorganisms (GCM) 10K type strain sequencing project: providing services to taxonomists for standard genome sequencing and annotation.</title>
        <authorList>
            <consortium name="The Broad Institute Genomics Platform"/>
            <consortium name="The Broad Institute Genome Sequencing Center for Infectious Disease"/>
            <person name="Wu L."/>
            <person name="Ma J."/>
        </authorList>
    </citation>
    <scope>NUCLEOTIDE SEQUENCE [LARGE SCALE GENOMIC DNA]</scope>
    <source>
        <strain evidence="2">CGMCC 1.15480</strain>
    </source>
</reference>
<sequence>MADDTATFSELHARLLGTPLSGNGTTALAVRAPKGFFVEPRFDAIQSPETAGVMLLSARGAAGKSTTADELSRLLGAPVWRLEDESTASSSLVSWTLARHLGVMDWMAELPQMNRPLLIIDSLDEARARVSASSWSEFVGALIRASKAGLRLVLLGRTLTLEDLGAQFESGDLDVAWYEVSHFDAEAQITYIDARVAGSKHPIDTTQVTYRAARSAVLTALREPLADASSAEKFVGYPPVLEAVVALLLDHRNFQAVADEFQSSSPSSRAEMLYKILDKIILREQEKLADVALDLGLRPEDVYTPQEQANWLLNALEDAASPDLSHIADDQQKARYIEDTEEFRRDHPFRDEGRWASPVFQAYVLTLTFHEAPISALVDAGDASGMLFELMSVPNAEKLDLDERQFAALHRSLLSGQRYSADAAVSISEEETMVGGTFSLGDSKVESSTIDFILQRANKEVVVLHGPLTNLTVDIKCDLHVPAHGDDVALGPDLSMSARSITIEGTSAAFGRRDSGEEGDEVFLSVTEKCALPPTIAPPPPRSSTLEIESPTPLAYPWTDYVVAVQPEVLPNVDPRVPRFLDRLMDLTRTHGHGGPRATFFHKLKGRQALKRESLNAALQVLSGKGVIYLAGDMIFYSPDWEKYRYYSKANGGLDGSIHLGVWKPIMEDITEALP</sequence>
<evidence type="ECO:0008006" key="3">
    <source>
        <dbReference type="Google" id="ProtNLM"/>
    </source>
</evidence>
<organism evidence="1 2">
    <name type="scientific">Tersicoccus solisilvae</name>
    <dbReference type="NCBI Taxonomy" id="1882339"/>
    <lineage>
        <taxon>Bacteria</taxon>
        <taxon>Bacillati</taxon>
        <taxon>Actinomycetota</taxon>
        <taxon>Actinomycetes</taxon>
        <taxon>Micrococcales</taxon>
        <taxon>Micrococcaceae</taxon>
        <taxon>Tersicoccus</taxon>
    </lineage>
</organism>
<gene>
    <name evidence="1" type="ORF">GCM10011512_24840</name>
</gene>
<evidence type="ECO:0000313" key="2">
    <source>
        <dbReference type="Proteomes" id="UP000597761"/>
    </source>
</evidence>
<dbReference type="Proteomes" id="UP000597761">
    <property type="component" value="Unassembled WGS sequence"/>
</dbReference>
<evidence type="ECO:0000313" key="1">
    <source>
        <dbReference type="EMBL" id="GGC96858.1"/>
    </source>
</evidence>
<protein>
    <recommendedName>
        <fullName evidence="3">AAA+ ATPase domain-containing protein</fullName>
    </recommendedName>
</protein>